<accession>A0A0F9LKL3</accession>
<name>A0A0F9LKL3_9ZZZZ</name>
<dbReference type="EMBL" id="LAZR01005988">
    <property type="protein sequence ID" value="KKM95594.1"/>
    <property type="molecule type" value="Genomic_DNA"/>
</dbReference>
<organism evidence="1">
    <name type="scientific">marine sediment metagenome</name>
    <dbReference type="NCBI Taxonomy" id="412755"/>
    <lineage>
        <taxon>unclassified sequences</taxon>
        <taxon>metagenomes</taxon>
        <taxon>ecological metagenomes</taxon>
    </lineage>
</organism>
<gene>
    <name evidence="1" type="ORF">LCGC14_1186590</name>
</gene>
<sequence>MDRLKLKCCKCGNIIETLPQCCGQNMTLNEETDQFECYMGPKYCYQTIKT</sequence>
<evidence type="ECO:0000313" key="1">
    <source>
        <dbReference type="EMBL" id="KKM95594.1"/>
    </source>
</evidence>
<proteinExistence type="predicted"/>
<protein>
    <submittedName>
        <fullName evidence="1">Uncharacterized protein</fullName>
    </submittedName>
</protein>
<dbReference type="AlphaFoldDB" id="A0A0F9LKL3"/>
<reference evidence="1" key="1">
    <citation type="journal article" date="2015" name="Nature">
        <title>Complex archaea that bridge the gap between prokaryotes and eukaryotes.</title>
        <authorList>
            <person name="Spang A."/>
            <person name="Saw J.H."/>
            <person name="Jorgensen S.L."/>
            <person name="Zaremba-Niedzwiedzka K."/>
            <person name="Martijn J."/>
            <person name="Lind A.E."/>
            <person name="van Eijk R."/>
            <person name="Schleper C."/>
            <person name="Guy L."/>
            <person name="Ettema T.J."/>
        </authorList>
    </citation>
    <scope>NUCLEOTIDE SEQUENCE</scope>
</reference>
<comment type="caution">
    <text evidence="1">The sequence shown here is derived from an EMBL/GenBank/DDBJ whole genome shotgun (WGS) entry which is preliminary data.</text>
</comment>